<dbReference type="PANTHER" id="PTHR32099:SF109">
    <property type="entry name" value="GNK2-LIKE DOMAIN-CONTAINING PROTEIN"/>
    <property type="match status" value="1"/>
</dbReference>
<dbReference type="PROSITE" id="PS51473">
    <property type="entry name" value="GNK2"/>
    <property type="match status" value="2"/>
</dbReference>
<dbReference type="CDD" id="cd23509">
    <property type="entry name" value="Gnk2-like"/>
    <property type="match status" value="1"/>
</dbReference>
<evidence type="ECO:0000256" key="1">
    <source>
        <dbReference type="ARBA" id="ARBA00022729"/>
    </source>
</evidence>
<evidence type="ECO:0000256" key="2">
    <source>
        <dbReference type="ARBA" id="ARBA00022737"/>
    </source>
</evidence>
<keyword evidence="2" id="KW-0677">Repeat</keyword>
<sequence>MVSQLKNQLQLNNPLNVVYNGNFKWDAAPKQRDEASASTYYRIEEGYRGYDTGSDHRPNGGSWTSALCPRNIKLEACRECLNNTIPYLNKSCPKQREGVAWTALPKVTYIVRYSDSSFRGRFDAWAWTTFSSPLNQTPASAIDLEKGLNTLADKLKRPAAGGGMLQMFASGAIAYGPGPRGSWPLYGYMQCTPDIRKEDCMKCLTDATNAIHNCCSKGRKLAAIV</sequence>
<comment type="caution">
    <text evidence="4">The sequence shown here is derived from an EMBL/GenBank/DDBJ whole genome shotgun (WGS) entry which is preliminary data.</text>
</comment>
<accession>A0AAP0H2B9</accession>
<keyword evidence="5" id="KW-1185">Reference proteome</keyword>
<evidence type="ECO:0000313" key="4">
    <source>
        <dbReference type="EMBL" id="KAK9072328.1"/>
    </source>
</evidence>
<dbReference type="Gene3D" id="3.30.430.20">
    <property type="entry name" value="Gnk2 domain, C-X8-C-X2-C motif"/>
    <property type="match status" value="2"/>
</dbReference>
<feature type="domain" description="Gnk2-homologous" evidence="3">
    <location>
        <begin position="5"/>
        <end position="118"/>
    </location>
</feature>
<dbReference type="EMBL" id="JBCNJP010000010">
    <property type="protein sequence ID" value="KAK9072328.1"/>
    <property type="molecule type" value="Genomic_DNA"/>
</dbReference>
<proteinExistence type="predicted"/>
<keyword evidence="1" id="KW-0732">Signal</keyword>
<evidence type="ECO:0000313" key="5">
    <source>
        <dbReference type="Proteomes" id="UP001408789"/>
    </source>
</evidence>
<feature type="domain" description="Gnk2-homologous" evidence="3">
    <location>
        <begin position="124"/>
        <end position="225"/>
    </location>
</feature>
<name>A0AAP0H2B9_9ASTR</name>
<dbReference type="AlphaFoldDB" id="A0AAP0H2B9"/>
<organism evidence="4 5">
    <name type="scientific">Deinandra increscens subsp. villosa</name>
    <dbReference type="NCBI Taxonomy" id="3103831"/>
    <lineage>
        <taxon>Eukaryota</taxon>
        <taxon>Viridiplantae</taxon>
        <taxon>Streptophyta</taxon>
        <taxon>Embryophyta</taxon>
        <taxon>Tracheophyta</taxon>
        <taxon>Spermatophyta</taxon>
        <taxon>Magnoliopsida</taxon>
        <taxon>eudicotyledons</taxon>
        <taxon>Gunneridae</taxon>
        <taxon>Pentapetalae</taxon>
        <taxon>asterids</taxon>
        <taxon>campanulids</taxon>
        <taxon>Asterales</taxon>
        <taxon>Asteraceae</taxon>
        <taxon>Asteroideae</taxon>
        <taxon>Heliantheae alliance</taxon>
        <taxon>Madieae</taxon>
        <taxon>Madiinae</taxon>
        <taxon>Deinandra</taxon>
    </lineage>
</organism>
<dbReference type="InterPro" id="IPR038408">
    <property type="entry name" value="GNK2_sf"/>
</dbReference>
<dbReference type="Pfam" id="PF01657">
    <property type="entry name" value="Stress-antifung"/>
    <property type="match status" value="1"/>
</dbReference>
<protein>
    <recommendedName>
        <fullName evidence="3">Gnk2-homologous domain-containing protein</fullName>
    </recommendedName>
</protein>
<dbReference type="PANTHER" id="PTHR32099">
    <property type="entry name" value="CYSTEINE-RICH REPEAT SECRETORY PROTEIN"/>
    <property type="match status" value="1"/>
</dbReference>
<evidence type="ECO:0000259" key="3">
    <source>
        <dbReference type="PROSITE" id="PS51473"/>
    </source>
</evidence>
<dbReference type="InterPro" id="IPR002902">
    <property type="entry name" value="GNK2"/>
</dbReference>
<gene>
    <name evidence="4" type="ORF">SSX86_008761</name>
</gene>
<dbReference type="Proteomes" id="UP001408789">
    <property type="component" value="Unassembled WGS sequence"/>
</dbReference>
<reference evidence="4 5" key="1">
    <citation type="submission" date="2024-04" db="EMBL/GenBank/DDBJ databases">
        <title>The reference genome of an endangered Asteraceae, Deinandra increscens subsp. villosa, native to the Central Coast of California.</title>
        <authorList>
            <person name="Guilliams M."/>
            <person name="Hasenstab-Lehman K."/>
            <person name="Meyer R."/>
            <person name="Mcevoy S."/>
        </authorList>
    </citation>
    <scope>NUCLEOTIDE SEQUENCE [LARGE SCALE GENOMIC DNA]</scope>
    <source>
        <tissue evidence="4">Leaf</tissue>
    </source>
</reference>